<proteinExistence type="predicted"/>
<evidence type="ECO:0008006" key="3">
    <source>
        <dbReference type="Google" id="ProtNLM"/>
    </source>
</evidence>
<comment type="caution">
    <text evidence="1">The sequence shown here is derived from an EMBL/GenBank/DDBJ whole genome shotgun (WGS) entry which is preliminary data.</text>
</comment>
<dbReference type="AlphaFoldDB" id="A0A151AZC0"/>
<dbReference type="InterPro" id="IPR038573">
    <property type="entry name" value="BrnT_sf"/>
</dbReference>
<reference evidence="1 2" key="1">
    <citation type="submission" date="2016-02" db="EMBL/GenBank/DDBJ databases">
        <title>Genome sequence of Moorella mulderi DSM 14980.</title>
        <authorList>
            <person name="Poehlein A."/>
            <person name="Daniel R."/>
        </authorList>
    </citation>
    <scope>NUCLEOTIDE SEQUENCE [LARGE SCALE GENOMIC DNA]</scope>
    <source>
        <strain evidence="1 2">DSM 14980</strain>
    </source>
</reference>
<dbReference type="Gene3D" id="3.10.450.530">
    <property type="entry name" value="Ribonuclease toxin, BrnT, of type II toxin-antitoxin system"/>
    <property type="match status" value="1"/>
</dbReference>
<gene>
    <name evidence="1" type="ORF">MOMUL_07660</name>
</gene>
<dbReference type="PATRIC" id="fig|1122241.3.peg.808"/>
<name>A0A151AZC0_9FIRM</name>
<dbReference type="Proteomes" id="UP000075670">
    <property type="component" value="Unassembled WGS sequence"/>
</dbReference>
<accession>A0A151AZC0</accession>
<dbReference type="InterPro" id="IPR007460">
    <property type="entry name" value="BrnT_toxin"/>
</dbReference>
<dbReference type="EMBL" id="LTBC01000002">
    <property type="protein sequence ID" value="KYH32988.1"/>
    <property type="molecule type" value="Genomic_DNA"/>
</dbReference>
<protein>
    <recommendedName>
        <fullName evidence="3">BrnT family toxin</fullName>
    </recommendedName>
</protein>
<evidence type="ECO:0000313" key="2">
    <source>
        <dbReference type="Proteomes" id="UP000075670"/>
    </source>
</evidence>
<evidence type="ECO:0000313" key="1">
    <source>
        <dbReference type="EMBL" id="KYH32988.1"/>
    </source>
</evidence>
<keyword evidence="2" id="KW-1185">Reference proteome</keyword>
<organism evidence="1 2">
    <name type="scientific">Moorella mulderi DSM 14980</name>
    <dbReference type="NCBI Taxonomy" id="1122241"/>
    <lineage>
        <taxon>Bacteria</taxon>
        <taxon>Bacillati</taxon>
        <taxon>Bacillota</taxon>
        <taxon>Clostridia</taxon>
        <taxon>Neomoorellales</taxon>
        <taxon>Neomoorellaceae</taxon>
        <taxon>Neomoorella</taxon>
    </lineage>
</organism>
<sequence>MKITWFIMPPDRIRHIAKHSVSPEEVEQVAYEDRHHIVQRLKPSTSYPSENVYRLLGRTEAGRYLAVIFIYKGHGRAYLVTARDMTPAERRYYLAKRH</sequence>
<dbReference type="Pfam" id="PF04365">
    <property type="entry name" value="BrnT_toxin"/>
    <property type="match status" value="1"/>
</dbReference>